<evidence type="ECO:0000313" key="2">
    <source>
        <dbReference type="EMBL" id="ELZ32407.1"/>
    </source>
</evidence>
<dbReference type="InParanoid" id="M0DCD5"/>
<gene>
    <name evidence="2" type="ORF">C474_06277</name>
</gene>
<proteinExistence type="predicted"/>
<dbReference type="Proteomes" id="UP000011513">
    <property type="component" value="Unassembled WGS sequence"/>
</dbReference>
<keyword evidence="1" id="KW-1133">Transmembrane helix</keyword>
<dbReference type="eggNOG" id="arCOG06802">
    <property type="taxonomic scope" value="Archaea"/>
</dbReference>
<dbReference type="EMBL" id="AOIV01000011">
    <property type="protein sequence ID" value="ELZ32407.1"/>
    <property type="molecule type" value="Genomic_DNA"/>
</dbReference>
<feature type="transmembrane region" description="Helical" evidence="1">
    <location>
        <begin position="126"/>
        <end position="152"/>
    </location>
</feature>
<evidence type="ECO:0000313" key="3">
    <source>
        <dbReference type="Proteomes" id="UP000011513"/>
    </source>
</evidence>
<organism evidence="2 3">
    <name type="scientific">Halogeometricum pallidum JCM 14848</name>
    <dbReference type="NCBI Taxonomy" id="1227487"/>
    <lineage>
        <taxon>Archaea</taxon>
        <taxon>Methanobacteriati</taxon>
        <taxon>Methanobacteriota</taxon>
        <taxon>Stenosarchaea group</taxon>
        <taxon>Halobacteria</taxon>
        <taxon>Halobacteriales</taxon>
        <taxon>Haloferacaceae</taxon>
        <taxon>Halogeometricum</taxon>
    </lineage>
</organism>
<comment type="caution">
    <text evidence="2">The sequence shown here is derived from an EMBL/GenBank/DDBJ whole genome shotgun (WGS) entry which is preliminary data.</text>
</comment>
<keyword evidence="1" id="KW-0812">Transmembrane</keyword>
<accession>M0DCD5</accession>
<protein>
    <submittedName>
        <fullName evidence="2">Uncharacterized protein</fullName>
    </submittedName>
</protein>
<name>M0DCD5_HALPD</name>
<sequence length="200" mass="21190">MTYMWASIAIQIPFNELFLVYVALFGLSLFALVGGVVSTNAERIRRTLEGNINVLLYSGALAVIGLGLGSLWLSDVVPPLLDGTTPSLIDESGQQAMATHVIDLGVVVPSILLSATWLYQGRTWGYVFAGIELVLGGTLAAPIGVMTVVFLTGDTVTVSPLAAGLTFLPILVSALLAVTYLRSMERQTHPSADDIPQRSG</sequence>
<feature type="transmembrane region" description="Helical" evidence="1">
    <location>
        <begin position="97"/>
        <end position="119"/>
    </location>
</feature>
<feature type="transmembrane region" description="Helical" evidence="1">
    <location>
        <begin position="20"/>
        <end position="42"/>
    </location>
</feature>
<evidence type="ECO:0000256" key="1">
    <source>
        <dbReference type="SAM" id="Phobius"/>
    </source>
</evidence>
<keyword evidence="3" id="KW-1185">Reference proteome</keyword>
<dbReference type="AlphaFoldDB" id="M0DCD5"/>
<feature type="transmembrane region" description="Helical" evidence="1">
    <location>
        <begin position="158"/>
        <end position="181"/>
    </location>
</feature>
<keyword evidence="1" id="KW-0472">Membrane</keyword>
<feature type="transmembrane region" description="Helical" evidence="1">
    <location>
        <begin position="54"/>
        <end position="73"/>
    </location>
</feature>
<reference evidence="2 3" key="1">
    <citation type="journal article" date="2014" name="PLoS Genet.">
        <title>Phylogenetically driven sequencing of extremely halophilic archaea reveals strategies for static and dynamic osmo-response.</title>
        <authorList>
            <person name="Becker E.A."/>
            <person name="Seitzer P.M."/>
            <person name="Tritt A."/>
            <person name="Larsen D."/>
            <person name="Krusor M."/>
            <person name="Yao A.I."/>
            <person name="Wu D."/>
            <person name="Madern D."/>
            <person name="Eisen J.A."/>
            <person name="Darling A.E."/>
            <person name="Facciotti M.T."/>
        </authorList>
    </citation>
    <scope>NUCLEOTIDE SEQUENCE [LARGE SCALE GENOMIC DNA]</scope>
    <source>
        <strain evidence="2 3">JCM 14848</strain>
    </source>
</reference>